<dbReference type="Pfam" id="PF05901">
    <property type="entry name" value="Excalibur"/>
    <property type="match status" value="1"/>
</dbReference>
<accession>A0ABU0G9X1</accession>
<dbReference type="Proteomes" id="UP001238496">
    <property type="component" value="Unassembled WGS sequence"/>
</dbReference>
<keyword evidence="4" id="KW-1185">Reference proteome</keyword>
<evidence type="ECO:0000313" key="3">
    <source>
        <dbReference type="EMBL" id="MDQ0422142.1"/>
    </source>
</evidence>
<protein>
    <recommendedName>
        <fullName evidence="2">Excalibur calcium-binding domain-containing protein</fullName>
    </recommendedName>
</protein>
<dbReference type="EMBL" id="JAUSUW010000009">
    <property type="protein sequence ID" value="MDQ0422142.1"/>
    <property type="molecule type" value="Genomic_DNA"/>
</dbReference>
<dbReference type="RefSeq" id="WP_307374453.1">
    <property type="nucleotide sequence ID" value="NZ_JAUSUW010000009.1"/>
</dbReference>
<proteinExistence type="predicted"/>
<sequence>MTRDQNALNRCVFCLLLVPALFQAQTIAAQATETQMAARTCKQVSSCEEAVVLWCNGYRMADADNDGIPCENVCSTQQQVNEIRRSIGC</sequence>
<name>A0ABU0G9X1_9HYPH</name>
<feature type="domain" description="Excalibur calcium-binding" evidence="2">
    <location>
        <begin position="39"/>
        <end position="71"/>
    </location>
</feature>
<feature type="chain" id="PRO_5046038714" description="Excalibur calcium-binding domain-containing protein" evidence="1">
    <location>
        <begin position="25"/>
        <end position="89"/>
    </location>
</feature>
<evidence type="ECO:0000313" key="4">
    <source>
        <dbReference type="Proteomes" id="UP001238496"/>
    </source>
</evidence>
<reference evidence="3 4" key="1">
    <citation type="submission" date="2023-07" db="EMBL/GenBank/DDBJ databases">
        <title>Genomic Encyclopedia of Type Strains, Phase IV (KMG-IV): sequencing the most valuable type-strain genomes for metagenomic binning, comparative biology and taxonomic classification.</title>
        <authorList>
            <person name="Goeker M."/>
        </authorList>
    </citation>
    <scope>NUCLEOTIDE SEQUENCE [LARGE SCALE GENOMIC DNA]</scope>
    <source>
        <strain evidence="3 4">DSM 1111</strain>
    </source>
</reference>
<organism evidence="3 4">
    <name type="scientific">Peteryoungia aggregata LMG 23059</name>
    <dbReference type="NCBI Taxonomy" id="1368425"/>
    <lineage>
        <taxon>Bacteria</taxon>
        <taxon>Pseudomonadati</taxon>
        <taxon>Pseudomonadota</taxon>
        <taxon>Alphaproteobacteria</taxon>
        <taxon>Hyphomicrobiales</taxon>
        <taxon>Rhizobiaceae</taxon>
        <taxon>Peteryoungia</taxon>
    </lineage>
</organism>
<evidence type="ECO:0000259" key="2">
    <source>
        <dbReference type="Pfam" id="PF05901"/>
    </source>
</evidence>
<dbReference type="InterPro" id="IPR008613">
    <property type="entry name" value="Excalibur_Ca-bd_domain"/>
</dbReference>
<gene>
    <name evidence="3" type="ORF">J2045_003187</name>
</gene>
<feature type="signal peptide" evidence="1">
    <location>
        <begin position="1"/>
        <end position="24"/>
    </location>
</feature>
<keyword evidence="1" id="KW-0732">Signal</keyword>
<comment type="caution">
    <text evidence="3">The sequence shown here is derived from an EMBL/GenBank/DDBJ whole genome shotgun (WGS) entry which is preliminary data.</text>
</comment>
<evidence type="ECO:0000256" key="1">
    <source>
        <dbReference type="SAM" id="SignalP"/>
    </source>
</evidence>